<dbReference type="STRING" id="1227493.C483_00270"/>
<dbReference type="AlphaFoldDB" id="M0ACE3"/>
<evidence type="ECO:0000313" key="2">
    <source>
        <dbReference type="Proteomes" id="UP000011519"/>
    </source>
</evidence>
<protein>
    <submittedName>
        <fullName evidence="1">Beta-lactamase</fullName>
    </submittedName>
</protein>
<dbReference type="Proteomes" id="UP000011519">
    <property type="component" value="Unassembled WGS sequence"/>
</dbReference>
<comment type="caution">
    <text evidence="1">The sequence shown here is derived from an EMBL/GenBank/DDBJ whole genome shotgun (WGS) entry which is preliminary data.</text>
</comment>
<gene>
    <name evidence="1" type="ORF">C483_00270</name>
</gene>
<keyword evidence="2" id="KW-1185">Reference proteome</keyword>
<reference evidence="1 2" key="1">
    <citation type="journal article" date="2014" name="PLoS Genet.">
        <title>Phylogenetically driven sequencing of extremely halophilic archaea reveals strategies for static and dynamic osmo-response.</title>
        <authorList>
            <person name="Becker E.A."/>
            <person name="Seitzer P.M."/>
            <person name="Tritt A."/>
            <person name="Larsen D."/>
            <person name="Krusor M."/>
            <person name="Yao A.I."/>
            <person name="Wu D."/>
            <person name="Madern D."/>
            <person name="Eisen J.A."/>
            <person name="Darling A.E."/>
            <person name="Facciotti M.T."/>
        </authorList>
    </citation>
    <scope>NUCLEOTIDE SEQUENCE [LARGE SCALE GENOMIC DNA]</scope>
    <source>
        <strain evidence="1 2">JCM 10989</strain>
    </source>
</reference>
<sequence length="36" mass="4017">MLSGGEDEQFLQLLDPTELEAGEVIELSIKPDSRKE</sequence>
<organism evidence="1 2">
    <name type="scientific">Natrialba hulunbeirensis JCM 10989</name>
    <dbReference type="NCBI Taxonomy" id="1227493"/>
    <lineage>
        <taxon>Archaea</taxon>
        <taxon>Methanobacteriati</taxon>
        <taxon>Methanobacteriota</taxon>
        <taxon>Stenosarchaea group</taxon>
        <taxon>Halobacteria</taxon>
        <taxon>Halobacteriales</taxon>
        <taxon>Natrialbaceae</taxon>
        <taxon>Natrialba</taxon>
    </lineage>
</organism>
<accession>M0ACE3</accession>
<name>M0ACE3_9EURY</name>
<proteinExistence type="predicted"/>
<evidence type="ECO:0000313" key="1">
    <source>
        <dbReference type="EMBL" id="ELY96214.1"/>
    </source>
</evidence>
<dbReference type="EMBL" id="AOIM01000002">
    <property type="protein sequence ID" value="ELY96214.1"/>
    <property type="molecule type" value="Genomic_DNA"/>
</dbReference>